<evidence type="ECO:0000313" key="1">
    <source>
        <dbReference type="EMBL" id="EKD25397.1"/>
    </source>
</evidence>
<organism evidence="1">
    <name type="scientific">uncultured bacterium</name>
    <name type="common">gcode 4</name>
    <dbReference type="NCBI Taxonomy" id="1234023"/>
    <lineage>
        <taxon>Bacteria</taxon>
        <taxon>environmental samples</taxon>
    </lineage>
</organism>
<accession>K1XJN0</accession>
<dbReference type="AlphaFoldDB" id="K1XJN0"/>
<comment type="caution">
    <text evidence="1">The sequence shown here is derived from an EMBL/GenBank/DDBJ whole genome shotgun (WGS) entry which is preliminary data.</text>
</comment>
<dbReference type="EMBL" id="AMFJ01036076">
    <property type="protein sequence ID" value="EKD25397.1"/>
    <property type="molecule type" value="Genomic_DNA"/>
</dbReference>
<name>K1XJN0_9BACT</name>
<reference evidence="1" key="1">
    <citation type="journal article" date="2012" name="Science">
        <title>Fermentation, hydrogen, and sulfur metabolism in multiple uncultivated bacterial phyla.</title>
        <authorList>
            <person name="Wrighton K.C."/>
            <person name="Thomas B.C."/>
            <person name="Sharon I."/>
            <person name="Miller C.S."/>
            <person name="Castelle C.J."/>
            <person name="VerBerkmoes N.C."/>
            <person name="Wilkins M.J."/>
            <person name="Hettich R.L."/>
            <person name="Lipton M.S."/>
            <person name="Williams K.H."/>
            <person name="Long P.E."/>
            <person name="Banfield J.F."/>
        </authorList>
    </citation>
    <scope>NUCLEOTIDE SEQUENCE [LARGE SCALE GENOMIC DNA]</scope>
</reference>
<protein>
    <submittedName>
        <fullName evidence="1">Uncharacterized protein</fullName>
    </submittedName>
</protein>
<proteinExistence type="predicted"/>
<gene>
    <name evidence="1" type="ORF">ACD_80C00069G0001</name>
</gene>
<sequence length="73" mass="8407">MDTPGAYIWGTYKHHISAKEIEKMKKNMKKVPIIESKAAKYHAKEEQEAEKLLSNINGNTNENVIKKINHSKK</sequence>